<protein>
    <submittedName>
        <fullName evidence="2">YlxR family protein</fullName>
    </submittedName>
</protein>
<name>A0ABR7HQV9_9FIRM</name>
<evidence type="ECO:0000259" key="1">
    <source>
        <dbReference type="Pfam" id="PF04296"/>
    </source>
</evidence>
<evidence type="ECO:0000313" key="3">
    <source>
        <dbReference type="Proteomes" id="UP000660021"/>
    </source>
</evidence>
<dbReference type="PANTHER" id="PTHR34215">
    <property type="entry name" value="BLL0784 PROTEIN"/>
    <property type="match status" value="1"/>
</dbReference>
<accession>A0ABR7HQV9</accession>
<dbReference type="Proteomes" id="UP000660021">
    <property type="component" value="Unassembled WGS sequence"/>
</dbReference>
<dbReference type="SUPFAM" id="SSF64376">
    <property type="entry name" value="YlxR-like"/>
    <property type="match status" value="1"/>
</dbReference>
<proteinExistence type="predicted"/>
<dbReference type="InterPro" id="IPR037465">
    <property type="entry name" value="YlxR"/>
</dbReference>
<dbReference type="NCBIfam" id="NF047356">
    <property type="entry name" value="RNA_bind_RnpM"/>
    <property type="match status" value="1"/>
</dbReference>
<dbReference type="PANTHER" id="PTHR34215:SF1">
    <property type="entry name" value="YLXR DOMAIN-CONTAINING PROTEIN"/>
    <property type="match status" value="1"/>
</dbReference>
<reference evidence="2 3" key="1">
    <citation type="submission" date="2020-08" db="EMBL/GenBank/DDBJ databases">
        <title>Genome public.</title>
        <authorList>
            <person name="Liu C."/>
            <person name="Sun Q."/>
        </authorList>
    </citation>
    <scope>NUCLEOTIDE SEQUENCE [LARGE SCALE GENOMIC DNA]</scope>
    <source>
        <strain evidence="2 3">New-38</strain>
    </source>
</reference>
<organism evidence="2 3">
    <name type="scientific">Pseudoflavonifractor hominis</name>
    <dbReference type="NCBI Taxonomy" id="2763059"/>
    <lineage>
        <taxon>Bacteria</taxon>
        <taxon>Bacillati</taxon>
        <taxon>Bacillota</taxon>
        <taxon>Clostridia</taxon>
        <taxon>Eubacteriales</taxon>
        <taxon>Oscillospiraceae</taxon>
        <taxon>Pseudoflavonifractor</taxon>
    </lineage>
</organism>
<gene>
    <name evidence="2" type="ORF">H8S34_03620</name>
</gene>
<dbReference type="Pfam" id="PF04296">
    <property type="entry name" value="YlxR"/>
    <property type="match status" value="1"/>
</dbReference>
<evidence type="ECO:0000313" key="2">
    <source>
        <dbReference type="EMBL" id="MBC5729921.1"/>
    </source>
</evidence>
<dbReference type="EMBL" id="JACOPR010000002">
    <property type="protein sequence ID" value="MBC5729921.1"/>
    <property type="molecule type" value="Genomic_DNA"/>
</dbReference>
<feature type="domain" description="YlxR" evidence="1">
    <location>
        <begin position="10"/>
        <end position="83"/>
    </location>
</feature>
<dbReference type="InterPro" id="IPR035931">
    <property type="entry name" value="YlxR-like_sf"/>
</dbReference>
<dbReference type="CDD" id="cd00279">
    <property type="entry name" value="YlxR"/>
    <property type="match status" value="1"/>
</dbReference>
<sequence length="93" mass="10539">MPMPKKIPMRQCLGCREMKPKRELIRVVKSPENEISLDFKGKKPGRGAYLCPDSACLARARKSRALERAFSTQIPDEVYAGLEEQMQEGAKDE</sequence>
<dbReference type="InterPro" id="IPR007393">
    <property type="entry name" value="YlxR_dom"/>
</dbReference>
<keyword evidence="3" id="KW-1185">Reference proteome</keyword>
<comment type="caution">
    <text evidence="2">The sequence shown here is derived from an EMBL/GenBank/DDBJ whole genome shotgun (WGS) entry which is preliminary data.</text>
</comment>
<dbReference type="Gene3D" id="3.30.1230.10">
    <property type="entry name" value="YlxR-like"/>
    <property type="match status" value="1"/>
</dbReference>